<evidence type="ECO:0000313" key="3">
    <source>
        <dbReference type="Proteomes" id="UP000596660"/>
    </source>
</evidence>
<keyword evidence="3" id="KW-1185">Reference proteome</keyword>
<protein>
    <recommendedName>
        <fullName evidence="1">RNase H type-1 domain-containing protein</fullName>
    </recommendedName>
</protein>
<dbReference type="InterPro" id="IPR036397">
    <property type="entry name" value="RNaseH_sf"/>
</dbReference>
<dbReference type="Pfam" id="PF13456">
    <property type="entry name" value="RVT_3"/>
    <property type="match status" value="1"/>
</dbReference>
<proteinExistence type="predicted"/>
<dbReference type="Gene3D" id="3.30.420.10">
    <property type="entry name" value="Ribonuclease H-like superfamily/Ribonuclease H"/>
    <property type="match status" value="1"/>
</dbReference>
<evidence type="ECO:0000313" key="2">
    <source>
        <dbReference type="EnsemblPlants" id="AUR62038441-RA:cds"/>
    </source>
</evidence>
<dbReference type="SUPFAM" id="SSF53098">
    <property type="entry name" value="Ribonuclease H-like"/>
    <property type="match status" value="1"/>
</dbReference>
<sequence length="174" mass="19001">MRIASGSELKRSSLPSVKLLQSTLQWFSLELQRSLLGGETGDTGSLTRNIEEALKNLEEFRKPDLHALGTLDDPGAQFQEPPGFCQVHIGKEKFVFCQSIGMPNCTLQVDGSWEKLSGRFGFGWSAKIDEGDFFDAGAGFGQATSALHMEAQACLEGLKWCTSMGFVKVLLYSG</sequence>
<dbReference type="AlphaFoldDB" id="A0A803N0F7"/>
<dbReference type="GO" id="GO:0004523">
    <property type="term" value="F:RNA-DNA hybrid ribonuclease activity"/>
    <property type="evidence" value="ECO:0007669"/>
    <property type="project" value="InterPro"/>
</dbReference>
<reference evidence="2" key="1">
    <citation type="journal article" date="2017" name="Nature">
        <title>The genome of Chenopodium quinoa.</title>
        <authorList>
            <person name="Jarvis D.E."/>
            <person name="Ho Y.S."/>
            <person name="Lightfoot D.J."/>
            <person name="Schmoeckel S.M."/>
            <person name="Li B."/>
            <person name="Borm T.J.A."/>
            <person name="Ohyanagi H."/>
            <person name="Mineta K."/>
            <person name="Michell C.T."/>
            <person name="Saber N."/>
            <person name="Kharbatia N.M."/>
            <person name="Rupper R.R."/>
            <person name="Sharp A.R."/>
            <person name="Dally N."/>
            <person name="Boughton B.A."/>
            <person name="Woo Y.H."/>
            <person name="Gao G."/>
            <person name="Schijlen E.G.W.M."/>
            <person name="Guo X."/>
            <person name="Momin A.A."/>
            <person name="Negrao S."/>
            <person name="Al-Babili S."/>
            <person name="Gehring C."/>
            <person name="Roessner U."/>
            <person name="Jung C."/>
            <person name="Murphy K."/>
            <person name="Arold S.T."/>
            <person name="Gojobori T."/>
            <person name="van der Linden C.G."/>
            <person name="van Loo E.N."/>
            <person name="Jellen E.N."/>
            <person name="Maughan P.J."/>
            <person name="Tester M."/>
        </authorList>
    </citation>
    <scope>NUCLEOTIDE SEQUENCE [LARGE SCALE GENOMIC DNA]</scope>
    <source>
        <strain evidence="2">cv. PI 614886</strain>
    </source>
</reference>
<organism evidence="2 3">
    <name type="scientific">Chenopodium quinoa</name>
    <name type="common">Quinoa</name>
    <dbReference type="NCBI Taxonomy" id="63459"/>
    <lineage>
        <taxon>Eukaryota</taxon>
        <taxon>Viridiplantae</taxon>
        <taxon>Streptophyta</taxon>
        <taxon>Embryophyta</taxon>
        <taxon>Tracheophyta</taxon>
        <taxon>Spermatophyta</taxon>
        <taxon>Magnoliopsida</taxon>
        <taxon>eudicotyledons</taxon>
        <taxon>Gunneridae</taxon>
        <taxon>Pentapetalae</taxon>
        <taxon>Caryophyllales</taxon>
        <taxon>Chenopodiaceae</taxon>
        <taxon>Chenopodioideae</taxon>
        <taxon>Atripliceae</taxon>
        <taxon>Chenopodium</taxon>
    </lineage>
</organism>
<dbReference type="EnsemblPlants" id="AUR62038441-RA">
    <property type="protein sequence ID" value="AUR62038441-RA:cds"/>
    <property type="gene ID" value="AUR62038441"/>
</dbReference>
<dbReference type="InterPro" id="IPR012337">
    <property type="entry name" value="RNaseH-like_sf"/>
</dbReference>
<evidence type="ECO:0000259" key="1">
    <source>
        <dbReference type="Pfam" id="PF13456"/>
    </source>
</evidence>
<dbReference type="Proteomes" id="UP000596660">
    <property type="component" value="Unplaced"/>
</dbReference>
<dbReference type="Gramene" id="AUR62038441-RA">
    <property type="protein sequence ID" value="AUR62038441-RA:cds"/>
    <property type="gene ID" value="AUR62038441"/>
</dbReference>
<dbReference type="InterPro" id="IPR002156">
    <property type="entry name" value="RNaseH_domain"/>
</dbReference>
<reference evidence="2" key="2">
    <citation type="submission" date="2021-03" db="UniProtKB">
        <authorList>
            <consortium name="EnsemblPlants"/>
        </authorList>
    </citation>
    <scope>IDENTIFICATION</scope>
</reference>
<feature type="domain" description="RNase H type-1" evidence="1">
    <location>
        <begin position="109"/>
        <end position="172"/>
    </location>
</feature>
<dbReference type="GO" id="GO:0003676">
    <property type="term" value="F:nucleic acid binding"/>
    <property type="evidence" value="ECO:0007669"/>
    <property type="project" value="InterPro"/>
</dbReference>
<name>A0A803N0F7_CHEQI</name>
<accession>A0A803N0F7</accession>